<sequence length="394" mass="43476">MSLQAPHFLLVLVVVMPRCWRMTSSRAAPEASAQTFPQPKVNPSEPQVRGRCSWTPAEDAKDSPVMGKNLLTAPGGVDVLSVTGKDAKMPSKNKDVLYRPLMLIRLTLRLLGIVPYTYSRTLQEYVLAWRSVAALHTLLVFAWLTALLITTSVGLVRMFLRSQFLDKSSESHETELLGVVIIVGCLLNAWVEVLNVVLYGHPICKFLNQWKVLVAETSLDPTKGLRVSSIVHALFLYAFVIAVLVVAVIGPPDKLMDIVDLLAQVLFMVSPEWLRQGTPSVQTLIMVQTCIVFFLVSLKASRVGEEAETSVDVLRRGLPYTASDKDKFHFRELTVALTSSPVCITGGRFFTINRPFIITVVGAVLSYFIIVLQLKLPSVSQERALLAADNSTGV</sequence>
<dbReference type="GO" id="GO:0050916">
    <property type="term" value="P:sensory perception of sweet taste"/>
    <property type="evidence" value="ECO:0007669"/>
    <property type="project" value="UniProtKB-ARBA"/>
</dbReference>
<reference evidence="11" key="1">
    <citation type="journal article" date="2021" name="Sci. Adv.">
        <title>The American lobster genome reveals insights on longevity, neural, and immune adaptations.</title>
        <authorList>
            <person name="Polinski J.M."/>
            <person name="Zimin A.V."/>
            <person name="Clark K.F."/>
            <person name="Kohn A.B."/>
            <person name="Sadowski N."/>
            <person name="Timp W."/>
            <person name="Ptitsyn A."/>
            <person name="Khanna P."/>
            <person name="Romanova D.Y."/>
            <person name="Williams P."/>
            <person name="Greenwood S.J."/>
            <person name="Moroz L.L."/>
            <person name="Walt D.R."/>
            <person name="Bodnar A.G."/>
        </authorList>
    </citation>
    <scope>NUCLEOTIDE SEQUENCE</scope>
    <source>
        <strain evidence="11">GMGI-L3</strain>
    </source>
</reference>
<accession>A0A8J5K0L2</accession>
<dbReference type="PANTHER" id="PTHR21421">
    <property type="entry name" value="GUSTATORY RECEPTOR"/>
    <property type="match status" value="1"/>
</dbReference>
<dbReference type="InterPro" id="IPR009318">
    <property type="entry name" value="Gustatory_rcpt"/>
</dbReference>
<keyword evidence="3" id="KW-1003">Cell membrane</keyword>
<dbReference type="PANTHER" id="PTHR21421:SF29">
    <property type="entry name" value="GUSTATORY RECEPTOR 5A FOR TREHALOSE-RELATED"/>
    <property type="match status" value="1"/>
</dbReference>
<evidence type="ECO:0000256" key="10">
    <source>
        <dbReference type="SAM" id="SignalP"/>
    </source>
</evidence>
<dbReference type="GO" id="GO:0005886">
    <property type="term" value="C:plasma membrane"/>
    <property type="evidence" value="ECO:0007669"/>
    <property type="project" value="UniProtKB-SubCell"/>
</dbReference>
<feature type="transmembrane region" description="Helical" evidence="9">
    <location>
        <begin position="131"/>
        <end position="156"/>
    </location>
</feature>
<evidence type="ECO:0000256" key="2">
    <source>
        <dbReference type="ARBA" id="ARBA00005327"/>
    </source>
</evidence>
<keyword evidence="10" id="KW-0732">Signal</keyword>
<protein>
    <submittedName>
        <fullName evidence="11">Putative 7tm Chemosensory receptor-containing protein 3</fullName>
    </submittedName>
</protein>
<evidence type="ECO:0000256" key="3">
    <source>
        <dbReference type="ARBA" id="ARBA00022475"/>
    </source>
</evidence>
<keyword evidence="5 9" id="KW-1133">Transmembrane helix</keyword>
<evidence type="ECO:0000256" key="9">
    <source>
        <dbReference type="SAM" id="Phobius"/>
    </source>
</evidence>
<gene>
    <name evidence="11" type="ORF">Hamer_G018400</name>
</gene>
<dbReference type="Pfam" id="PF06151">
    <property type="entry name" value="Trehalose_recp"/>
    <property type="match status" value="1"/>
</dbReference>
<evidence type="ECO:0000256" key="6">
    <source>
        <dbReference type="ARBA" id="ARBA00023136"/>
    </source>
</evidence>
<feature type="signal peptide" evidence="10">
    <location>
        <begin position="1"/>
        <end position="21"/>
    </location>
</feature>
<comment type="subcellular location">
    <subcellularLocation>
        <location evidence="1">Cell membrane</location>
        <topology evidence="1">Multi-pass membrane protein</topology>
    </subcellularLocation>
</comment>
<keyword evidence="7 11" id="KW-0675">Receptor</keyword>
<feature type="chain" id="PRO_5035183162" evidence="10">
    <location>
        <begin position="22"/>
        <end position="394"/>
    </location>
</feature>
<evidence type="ECO:0000313" key="12">
    <source>
        <dbReference type="Proteomes" id="UP000747542"/>
    </source>
</evidence>
<evidence type="ECO:0000256" key="5">
    <source>
        <dbReference type="ARBA" id="ARBA00022989"/>
    </source>
</evidence>
<dbReference type="Proteomes" id="UP000747542">
    <property type="component" value="Unassembled WGS sequence"/>
</dbReference>
<evidence type="ECO:0000256" key="7">
    <source>
        <dbReference type="ARBA" id="ARBA00023170"/>
    </source>
</evidence>
<name>A0A8J5K0L2_HOMAM</name>
<organism evidence="11 12">
    <name type="scientific">Homarus americanus</name>
    <name type="common">American lobster</name>
    <dbReference type="NCBI Taxonomy" id="6706"/>
    <lineage>
        <taxon>Eukaryota</taxon>
        <taxon>Metazoa</taxon>
        <taxon>Ecdysozoa</taxon>
        <taxon>Arthropoda</taxon>
        <taxon>Crustacea</taxon>
        <taxon>Multicrustacea</taxon>
        <taxon>Malacostraca</taxon>
        <taxon>Eumalacostraca</taxon>
        <taxon>Eucarida</taxon>
        <taxon>Decapoda</taxon>
        <taxon>Pleocyemata</taxon>
        <taxon>Astacidea</taxon>
        <taxon>Nephropoidea</taxon>
        <taxon>Nephropidae</taxon>
        <taxon>Homarus</taxon>
    </lineage>
</organism>
<dbReference type="GO" id="GO:0008527">
    <property type="term" value="F:taste receptor activity"/>
    <property type="evidence" value="ECO:0007669"/>
    <property type="project" value="InterPro"/>
</dbReference>
<dbReference type="AlphaFoldDB" id="A0A8J5K0L2"/>
<comment type="similarity">
    <text evidence="2">Belongs to the insect chemoreceptor superfamily. Gustatory receptor (GR) family. Gr5a subfamily.</text>
</comment>
<feature type="region of interest" description="Disordered" evidence="8">
    <location>
        <begin position="31"/>
        <end position="52"/>
    </location>
</feature>
<evidence type="ECO:0000256" key="4">
    <source>
        <dbReference type="ARBA" id="ARBA00022692"/>
    </source>
</evidence>
<feature type="transmembrane region" description="Helical" evidence="9">
    <location>
        <begin position="176"/>
        <end position="199"/>
    </location>
</feature>
<proteinExistence type="inferred from homology"/>
<keyword evidence="12" id="KW-1185">Reference proteome</keyword>
<evidence type="ECO:0000313" key="11">
    <source>
        <dbReference type="EMBL" id="KAG7167970.1"/>
    </source>
</evidence>
<evidence type="ECO:0000256" key="8">
    <source>
        <dbReference type="SAM" id="MobiDB-lite"/>
    </source>
</evidence>
<dbReference type="EMBL" id="JAHLQT010021080">
    <property type="protein sequence ID" value="KAG7167970.1"/>
    <property type="molecule type" value="Genomic_DNA"/>
</dbReference>
<keyword evidence="4 9" id="KW-0812">Transmembrane</keyword>
<comment type="caution">
    <text evidence="11">The sequence shown here is derived from an EMBL/GenBank/DDBJ whole genome shotgun (WGS) entry which is preliminary data.</text>
</comment>
<feature type="transmembrane region" description="Helical" evidence="9">
    <location>
        <begin position="230"/>
        <end position="249"/>
    </location>
</feature>
<keyword evidence="6 9" id="KW-0472">Membrane</keyword>
<feature type="transmembrane region" description="Helical" evidence="9">
    <location>
        <begin position="97"/>
        <end position="119"/>
    </location>
</feature>
<feature type="transmembrane region" description="Helical" evidence="9">
    <location>
        <begin position="356"/>
        <end position="374"/>
    </location>
</feature>
<evidence type="ECO:0000256" key="1">
    <source>
        <dbReference type="ARBA" id="ARBA00004651"/>
    </source>
</evidence>